<dbReference type="AlphaFoldDB" id="A0A6H1P3J2"/>
<feature type="transmembrane region" description="Helical" evidence="1">
    <location>
        <begin position="7"/>
        <end position="23"/>
    </location>
</feature>
<keyword evidence="1" id="KW-1133">Transmembrane helix</keyword>
<dbReference type="EMBL" id="CP051128">
    <property type="protein sequence ID" value="QIZ08129.1"/>
    <property type="molecule type" value="Genomic_DNA"/>
</dbReference>
<reference evidence="2 3" key="2">
    <citation type="submission" date="2020-04" db="EMBL/GenBank/DDBJ databases">
        <authorList>
            <person name="Fomenkov A."/>
            <person name="Anton B.P."/>
            <person name="Roberts R.J."/>
        </authorList>
    </citation>
    <scope>NUCLEOTIDE SEQUENCE [LARGE SCALE GENOMIC DNA]</scope>
    <source>
        <strain evidence="2 3">S2</strain>
    </source>
</reference>
<accession>A0A6H1P3J2</accession>
<organism evidence="2 3">
    <name type="scientific">Priestia megaterium</name>
    <name type="common">Bacillus megaterium</name>
    <dbReference type="NCBI Taxonomy" id="1404"/>
    <lineage>
        <taxon>Bacteria</taxon>
        <taxon>Bacillati</taxon>
        <taxon>Bacillota</taxon>
        <taxon>Bacilli</taxon>
        <taxon>Bacillales</taxon>
        <taxon>Bacillaceae</taxon>
        <taxon>Priestia</taxon>
    </lineage>
</organism>
<keyword evidence="1" id="KW-0472">Membrane</keyword>
<feature type="transmembrane region" description="Helical" evidence="1">
    <location>
        <begin position="58"/>
        <end position="75"/>
    </location>
</feature>
<reference evidence="2 3" key="1">
    <citation type="submission" date="2020-04" db="EMBL/GenBank/DDBJ databases">
        <title>Genome-Wide Identification of 5-Methylcytosine Sites in Bacterial Genomes By High-Throughput Sequencing of MspJI Restriction Fragments.</title>
        <authorList>
            <person name="Wu V."/>
        </authorList>
    </citation>
    <scope>NUCLEOTIDE SEQUENCE [LARGE SCALE GENOMIC DNA]</scope>
    <source>
        <strain evidence="2 3">S2</strain>
    </source>
</reference>
<sequence>MQKGIKVVCLSLIYLLFILRFFTNVFVGNPIIAILLGILFLLLGIVERKQNNANSKVYMGVSGIVFLLAVFMLLFPDAPLFSKGLLK</sequence>
<protein>
    <recommendedName>
        <fullName evidence="4">DUF3953 domain-containing protein</fullName>
    </recommendedName>
</protein>
<evidence type="ECO:0000256" key="1">
    <source>
        <dbReference type="SAM" id="Phobius"/>
    </source>
</evidence>
<evidence type="ECO:0000313" key="3">
    <source>
        <dbReference type="Proteomes" id="UP000501868"/>
    </source>
</evidence>
<evidence type="ECO:0000313" key="2">
    <source>
        <dbReference type="EMBL" id="QIZ08129.1"/>
    </source>
</evidence>
<name>A0A6H1P3J2_PRIMG</name>
<dbReference type="Proteomes" id="UP000501868">
    <property type="component" value="Chromosome"/>
</dbReference>
<proteinExistence type="predicted"/>
<feature type="transmembrane region" description="Helical" evidence="1">
    <location>
        <begin position="29"/>
        <end position="46"/>
    </location>
</feature>
<keyword evidence="1" id="KW-0812">Transmembrane</keyword>
<gene>
    <name evidence="2" type="ORF">HFZ78_16505</name>
</gene>
<evidence type="ECO:0008006" key="4">
    <source>
        <dbReference type="Google" id="ProtNLM"/>
    </source>
</evidence>